<evidence type="ECO:0000259" key="4">
    <source>
        <dbReference type="Pfam" id="PF01420"/>
    </source>
</evidence>
<dbReference type="RefSeq" id="WP_327608841.1">
    <property type="nucleotide sequence ID" value="NZ_JARZFX010000012.1"/>
</dbReference>
<dbReference type="PANTHER" id="PTHR30408">
    <property type="entry name" value="TYPE-1 RESTRICTION ENZYME ECOKI SPECIFICITY PROTEIN"/>
    <property type="match status" value="1"/>
</dbReference>
<evidence type="ECO:0000256" key="1">
    <source>
        <dbReference type="ARBA" id="ARBA00010923"/>
    </source>
</evidence>
<keyword evidence="6" id="KW-1185">Reference proteome</keyword>
<dbReference type="Pfam" id="PF01420">
    <property type="entry name" value="Methylase_S"/>
    <property type="match status" value="2"/>
</dbReference>
<reference evidence="5 6" key="1">
    <citation type="journal article" date="2024" name="Int. J. Syst. Evol. Microbiol.">
        <title>Virgibacillus tibetensis sp. nov., isolated from salt lake on the Tibetan Plateau of China.</title>
        <authorList>
            <person name="Phurbu D."/>
            <person name="Liu Z.-X."/>
            <person name="Wang R."/>
            <person name="Zheng Y.-Y."/>
            <person name="Liu H.-C."/>
            <person name="Zhou Y.-G."/>
            <person name="Yu Y.-J."/>
            <person name="Li A.-H."/>
        </authorList>
    </citation>
    <scope>NUCLEOTIDE SEQUENCE [LARGE SCALE GENOMIC DNA]</scope>
    <source>
        <strain evidence="5 6">C22-A2</strain>
    </source>
</reference>
<keyword evidence="3" id="KW-0238">DNA-binding</keyword>
<dbReference type="InterPro" id="IPR000055">
    <property type="entry name" value="Restrct_endonuc_typeI_TRD"/>
</dbReference>
<accession>A0ABU6KIZ3</accession>
<gene>
    <name evidence="5" type="ORF">QGM71_17555</name>
</gene>
<dbReference type="GO" id="GO:0016787">
    <property type="term" value="F:hydrolase activity"/>
    <property type="evidence" value="ECO:0007669"/>
    <property type="project" value="UniProtKB-KW"/>
</dbReference>
<dbReference type="Gene3D" id="1.10.287.1120">
    <property type="entry name" value="Bipartite methylase S protein"/>
    <property type="match status" value="1"/>
</dbReference>
<dbReference type="EMBL" id="JARZFX010000012">
    <property type="protein sequence ID" value="MEC5425292.1"/>
    <property type="molecule type" value="Genomic_DNA"/>
</dbReference>
<dbReference type="CDD" id="cd17288">
    <property type="entry name" value="RMtype1_S_LlaAI06ORF1089P_TRD1-CR1_like"/>
    <property type="match status" value="1"/>
</dbReference>
<evidence type="ECO:0000256" key="3">
    <source>
        <dbReference type="ARBA" id="ARBA00023125"/>
    </source>
</evidence>
<dbReference type="CDD" id="cd17273">
    <property type="entry name" value="RMtype1_S_EcoJA69PI-TRD1-CR1_like"/>
    <property type="match status" value="1"/>
</dbReference>
<dbReference type="Proteomes" id="UP001335737">
    <property type="component" value="Unassembled WGS sequence"/>
</dbReference>
<comment type="caution">
    <text evidence="5">The sequence shown here is derived from an EMBL/GenBank/DDBJ whole genome shotgun (WGS) entry which is preliminary data.</text>
</comment>
<organism evidence="5 6">
    <name type="scientific">Virgibacillus tibetensis</name>
    <dbReference type="NCBI Taxonomy" id="3042313"/>
    <lineage>
        <taxon>Bacteria</taxon>
        <taxon>Bacillati</taxon>
        <taxon>Bacillota</taxon>
        <taxon>Bacilli</taxon>
        <taxon>Bacillales</taxon>
        <taxon>Bacillaceae</taxon>
        <taxon>Virgibacillus</taxon>
    </lineage>
</organism>
<feature type="domain" description="Type I restriction modification DNA specificity" evidence="4">
    <location>
        <begin position="195"/>
        <end position="371"/>
    </location>
</feature>
<dbReference type="Gene3D" id="3.90.220.20">
    <property type="entry name" value="DNA methylase specificity domains"/>
    <property type="match status" value="2"/>
</dbReference>
<keyword evidence="5" id="KW-0540">Nuclease</keyword>
<keyword evidence="5" id="KW-0378">Hydrolase</keyword>
<dbReference type="GO" id="GO:0004519">
    <property type="term" value="F:endonuclease activity"/>
    <property type="evidence" value="ECO:0007669"/>
    <property type="project" value="UniProtKB-KW"/>
</dbReference>
<name>A0ABU6KIZ3_9BACI</name>
<proteinExistence type="inferred from homology"/>
<keyword evidence="2" id="KW-0680">Restriction system</keyword>
<evidence type="ECO:0000256" key="2">
    <source>
        <dbReference type="ARBA" id="ARBA00022747"/>
    </source>
</evidence>
<feature type="domain" description="Type I restriction modification DNA specificity" evidence="4">
    <location>
        <begin position="17"/>
        <end position="168"/>
    </location>
</feature>
<dbReference type="InterPro" id="IPR052021">
    <property type="entry name" value="Type-I_RS_S_subunit"/>
</dbReference>
<evidence type="ECO:0000313" key="6">
    <source>
        <dbReference type="Proteomes" id="UP001335737"/>
    </source>
</evidence>
<dbReference type="SUPFAM" id="SSF116734">
    <property type="entry name" value="DNA methylase specificity domain"/>
    <property type="match status" value="2"/>
</dbReference>
<evidence type="ECO:0000313" key="5">
    <source>
        <dbReference type="EMBL" id="MEC5425292.1"/>
    </source>
</evidence>
<sequence length="382" mass="43419">MENKKTPEIRFTGFTMEWEEHKLEEILKVNSGRDYKHLKKGNIPVYGTGGFMLSVNDSLSDKDAIGIGRKGTIDKPQLLKAPFWTVDTLFYMTTKKKNNLLFCFSLINTIDLKKYDESTGVPSLSKSSIDKIIISKPKLEEQSKIGNFFKQLDDIIVLQQQEIDTLKQIKQGFLQKMFPKEGKSVPEIRFPGFIRDWKQRKLEEVADIIGGGTPSTGKGEYWDGDIDWYSPVELKEKVYVDNSQKKITKLGLQKSSAKILPVGTVLFTSRAGIGNTAILAKESATNQGFQSIVPHKNELGSYFIYSRTHELKRYGETNGAGSTFVEVSGKQMSKMPMMIPTIEEQNQIGNFFRKIDQTITLHQQELETLKQTKKAFLQKMFV</sequence>
<keyword evidence="5" id="KW-0255">Endonuclease</keyword>
<dbReference type="EC" id="3.1.21.-" evidence="5"/>
<comment type="similarity">
    <text evidence="1">Belongs to the type-I restriction system S methylase family.</text>
</comment>
<dbReference type="PANTHER" id="PTHR30408:SF13">
    <property type="entry name" value="TYPE I RESTRICTION ENZYME HINDI SPECIFICITY SUBUNIT"/>
    <property type="match status" value="1"/>
</dbReference>
<protein>
    <submittedName>
        <fullName evidence="5">Restriction endonuclease subunit S</fullName>
        <ecNumber evidence="5">3.1.21.-</ecNumber>
    </submittedName>
</protein>
<dbReference type="InterPro" id="IPR044946">
    <property type="entry name" value="Restrct_endonuc_typeI_TRD_sf"/>
</dbReference>